<evidence type="ECO:0000313" key="2">
    <source>
        <dbReference type="EMBL" id="ACS55884.1"/>
    </source>
</evidence>
<sequence length="178" mass="19818">MARADRQKKARFGRFRFAPGQVRSEEGFLKPIAKLAAHDLILTVNEKGGHLYEAMMIFKFAKPLAWLLLAFIIFATVSPIGERPDTVTTVDVDRAAAYLLVGLAFALGYPKQWKMVAVLLIVGAFAIEYLQYLAPTRHPRLHDASIKAMGAALGLLAGWVINRWRETKAPNALPFAER</sequence>
<dbReference type="Proteomes" id="UP000002256">
    <property type="component" value="Chromosome"/>
</dbReference>
<evidence type="ECO:0000256" key="1">
    <source>
        <dbReference type="SAM" id="Phobius"/>
    </source>
</evidence>
<organism evidence="2 3">
    <name type="scientific">Rhizobium leguminosarum bv. trifolii (strain WSM1325)</name>
    <dbReference type="NCBI Taxonomy" id="395491"/>
    <lineage>
        <taxon>Bacteria</taxon>
        <taxon>Pseudomonadati</taxon>
        <taxon>Pseudomonadota</taxon>
        <taxon>Alphaproteobacteria</taxon>
        <taxon>Hyphomicrobiales</taxon>
        <taxon>Rhizobiaceae</taxon>
        <taxon>Rhizobium/Agrobacterium group</taxon>
        <taxon>Rhizobium</taxon>
    </lineage>
</organism>
<gene>
    <name evidence="2" type="ordered locus">Rleg_1596</name>
</gene>
<dbReference type="HOGENOM" id="CLU_130407_0_0_5"/>
<evidence type="ECO:0000313" key="3">
    <source>
        <dbReference type="Proteomes" id="UP000002256"/>
    </source>
</evidence>
<feature type="transmembrane region" description="Helical" evidence="1">
    <location>
        <begin position="116"/>
        <end position="132"/>
    </location>
</feature>
<feature type="transmembrane region" description="Helical" evidence="1">
    <location>
        <begin position="64"/>
        <end position="80"/>
    </location>
</feature>
<accession>C6AW46</accession>
<keyword evidence="1" id="KW-1133">Transmembrane helix</keyword>
<keyword evidence="1" id="KW-0472">Membrane</keyword>
<proteinExistence type="predicted"/>
<dbReference type="KEGG" id="rlg:Rleg_1596"/>
<feature type="transmembrane region" description="Helical" evidence="1">
    <location>
        <begin position="92"/>
        <end position="109"/>
    </location>
</feature>
<reference evidence="2 3" key="1">
    <citation type="journal article" date="2010" name="Stand. Genomic Sci.">
        <title>Complete genome sequence of Rhizobium leguminosarum bv. trifolii strain WSM1325, an effective microsymbiont of annual Mediterranean clovers.</title>
        <authorList>
            <person name="Reeve W."/>
            <person name="O'Hara G."/>
            <person name="Chain P."/>
            <person name="Ardley J."/>
            <person name="Brau L."/>
            <person name="Nandesena K."/>
            <person name="Tiwari R."/>
            <person name="Copeland A."/>
            <person name="Nolan M."/>
            <person name="Han C."/>
            <person name="Brettin T."/>
            <person name="Land M."/>
            <person name="Ovchinikova G."/>
            <person name="Ivanova N."/>
            <person name="Mavromatis K."/>
            <person name="Markowitz V."/>
            <person name="Kyrpides N."/>
            <person name="Melino V."/>
            <person name="Denton M."/>
            <person name="Yates R."/>
            <person name="Howieson J."/>
        </authorList>
    </citation>
    <scope>NUCLEOTIDE SEQUENCE [LARGE SCALE GENOMIC DNA]</scope>
    <source>
        <strain evidence="2 3">WSM1325</strain>
    </source>
</reference>
<protein>
    <submittedName>
        <fullName evidence="2">VanZ family protein</fullName>
    </submittedName>
</protein>
<keyword evidence="1" id="KW-0812">Transmembrane</keyword>
<dbReference type="AlphaFoldDB" id="C6AW46"/>
<feature type="transmembrane region" description="Helical" evidence="1">
    <location>
        <begin position="144"/>
        <end position="161"/>
    </location>
</feature>
<dbReference type="EMBL" id="CP001622">
    <property type="protein sequence ID" value="ACS55884.1"/>
    <property type="molecule type" value="Genomic_DNA"/>
</dbReference>
<name>C6AW46_RHILS</name>